<dbReference type="Proteomes" id="UP001595859">
    <property type="component" value="Unassembled WGS sequence"/>
</dbReference>
<dbReference type="RefSeq" id="WP_378056844.1">
    <property type="nucleotide sequence ID" value="NZ_JBHSIS010000006.1"/>
</dbReference>
<reference evidence="3" key="1">
    <citation type="journal article" date="2019" name="Int. J. Syst. Evol. Microbiol.">
        <title>The Global Catalogue of Microorganisms (GCM) 10K type strain sequencing project: providing services to taxonomists for standard genome sequencing and annotation.</title>
        <authorList>
            <consortium name="The Broad Institute Genomics Platform"/>
            <consortium name="The Broad Institute Genome Sequencing Center for Infectious Disease"/>
            <person name="Wu L."/>
            <person name="Ma J."/>
        </authorList>
    </citation>
    <scope>NUCLEOTIDE SEQUENCE [LARGE SCALE GENOMIC DNA]</scope>
    <source>
        <strain evidence="3">ZS-22-S1</strain>
    </source>
</reference>
<evidence type="ECO:0000313" key="2">
    <source>
        <dbReference type="EMBL" id="MFC4854930.1"/>
    </source>
</evidence>
<evidence type="ECO:0000256" key="1">
    <source>
        <dbReference type="SAM" id="MobiDB-lite"/>
    </source>
</evidence>
<gene>
    <name evidence="2" type="ORF">ACFPCV_15605</name>
</gene>
<name>A0ABV9S066_9PSEU</name>
<sequence length="270" mass="27133">MDQAKNDVSQTAAFARRVVCRTLTVVGGIAAGTALAWSLSTAAASADAAAPLPPVEERVQTVVAEVEDFAAPVESAVESAVGTVARHLQDPPPPPKNPLRDLGAKVKDATEKLRSDTARGIERLPGTADSGARNAYPADGHGRSALPAAPALAPVVAAVAPAAGIDADATAHRTAQDRAFADGMSRRGSPEPVLPMLPGLPNVPAPLPFAPTGVPTTGGHSSAGNPADSHLFAALPWQDNVFSLTRGGIAAASDAATFGRPGAQPGVAPD</sequence>
<dbReference type="EMBL" id="JBHSIS010000006">
    <property type="protein sequence ID" value="MFC4854930.1"/>
    <property type="molecule type" value="Genomic_DNA"/>
</dbReference>
<evidence type="ECO:0000313" key="3">
    <source>
        <dbReference type="Proteomes" id="UP001595859"/>
    </source>
</evidence>
<comment type="caution">
    <text evidence="2">The sequence shown here is derived from an EMBL/GenBank/DDBJ whole genome shotgun (WGS) entry which is preliminary data.</text>
</comment>
<proteinExistence type="predicted"/>
<keyword evidence="3" id="KW-1185">Reference proteome</keyword>
<feature type="region of interest" description="Disordered" evidence="1">
    <location>
        <begin position="117"/>
        <end position="141"/>
    </location>
</feature>
<accession>A0ABV9S066</accession>
<protein>
    <submittedName>
        <fullName evidence="2">Uncharacterized protein</fullName>
    </submittedName>
</protein>
<organism evidence="2 3">
    <name type="scientific">Actinophytocola glycyrrhizae</name>
    <dbReference type="NCBI Taxonomy" id="2044873"/>
    <lineage>
        <taxon>Bacteria</taxon>
        <taxon>Bacillati</taxon>
        <taxon>Actinomycetota</taxon>
        <taxon>Actinomycetes</taxon>
        <taxon>Pseudonocardiales</taxon>
        <taxon>Pseudonocardiaceae</taxon>
    </lineage>
</organism>